<keyword evidence="2" id="KW-1185">Reference proteome</keyword>
<organism evidence="1 2">
    <name type="scientific">Onchocerca flexuosa</name>
    <dbReference type="NCBI Taxonomy" id="387005"/>
    <lineage>
        <taxon>Eukaryota</taxon>
        <taxon>Metazoa</taxon>
        <taxon>Ecdysozoa</taxon>
        <taxon>Nematoda</taxon>
        <taxon>Chromadorea</taxon>
        <taxon>Rhabditida</taxon>
        <taxon>Spirurina</taxon>
        <taxon>Spiruromorpha</taxon>
        <taxon>Filarioidea</taxon>
        <taxon>Onchocercidae</taxon>
        <taxon>Onchocerca</taxon>
    </lineage>
</organism>
<name>A0A238BR99_9BILA</name>
<sequence length="84" mass="9517">MISSEMHNSNNQHYASSSSGLVKRAFVSSWLNKKHKKAGGPGIEAALREISQRHPGWIYYLICLKFSKNVVNKQSITIFLFFTS</sequence>
<dbReference type="Proteomes" id="UP000242913">
    <property type="component" value="Unassembled WGS sequence"/>
</dbReference>
<protein>
    <submittedName>
        <fullName evidence="1">Uncharacterized protein</fullName>
    </submittedName>
</protein>
<dbReference type="AlphaFoldDB" id="A0A238BR99"/>
<proteinExistence type="predicted"/>
<accession>A0A238BR99</accession>
<gene>
    <name evidence="1" type="ORF">X798_05827</name>
</gene>
<feature type="non-terminal residue" evidence="1">
    <location>
        <position position="84"/>
    </location>
</feature>
<reference evidence="1 2" key="1">
    <citation type="submission" date="2015-12" db="EMBL/GenBank/DDBJ databases">
        <title>Draft genome of the nematode, Onchocerca flexuosa.</title>
        <authorList>
            <person name="Mitreva M."/>
        </authorList>
    </citation>
    <scope>NUCLEOTIDE SEQUENCE [LARGE SCALE GENOMIC DNA]</scope>
    <source>
        <strain evidence="1">Red Deer</strain>
    </source>
</reference>
<dbReference type="EMBL" id="KZ270040">
    <property type="protein sequence ID" value="OZC07190.1"/>
    <property type="molecule type" value="Genomic_DNA"/>
</dbReference>
<dbReference type="OrthoDB" id="5842634at2759"/>
<evidence type="ECO:0000313" key="2">
    <source>
        <dbReference type="Proteomes" id="UP000242913"/>
    </source>
</evidence>
<evidence type="ECO:0000313" key="1">
    <source>
        <dbReference type="EMBL" id="OZC07190.1"/>
    </source>
</evidence>